<keyword evidence="1" id="KW-0732">Signal</keyword>
<dbReference type="PANTHER" id="PTHR11575:SF23">
    <property type="entry name" value="5-NUCLEOTIDASE FAMILY PROTEIN"/>
    <property type="match status" value="1"/>
</dbReference>
<comment type="similarity">
    <text evidence="2">Belongs to the 5'-nucleotidase family.</text>
</comment>
<dbReference type="SUPFAM" id="SSF55816">
    <property type="entry name" value="5'-nucleotidase (syn. UDP-sugar hydrolase), C-terminal domain"/>
    <property type="match status" value="1"/>
</dbReference>
<dbReference type="KEGG" id="sste:SAMEA4384403_1937"/>
<name>A0A239ZTZ7_9STAP</name>
<evidence type="ECO:0000313" key="6">
    <source>
        <dbReference type="Proteomes" id="UP000242084"/>
    </source>
</evidence>
<evidence type="ECO:0000259" key="4">
    <source>
        <dbReference type="Pfam" id="PF02872"/>
    </source>
</evidence>
<dbReference type="GO" id="GO:0008253">
    <property type="term" value="F:5'-nucleotidase activity"/>
    <property type="evidence" value="ECO:0007669"/>
    <property type="project" value="TreeGrafter"/>
</dbReference>
<dbReference type="Pfam" id="PF02872">
    <property type="entry name" value="5_nucleotid_C"/>
    <property type="match status" value="1"/>
</dbReference>
<evidence type="ECO:0000259" key="3">
    <source>
        <dbReference type="Pfam" id="PF00149"/>
    </source>
</evidence>
<evidence type="ECO:0000313" key="5">
    <source>
        <dbReference type="EMBL" id="SNV74671.1"/>
    </source>
</evidence>
<dbReference type="GO" id="GO:0008768">
    <property type="term" value="F:UDP-sugar diphosphatase activity"/>
    <property type="evidence" value="ECO:0007669"/>
    <property type="project" value="TreeGrafter"/>
</dbReference>
<dbReference type="OrthoDB" id="9793179at2"/>
<keyword evidence="2" id="KW-0378">Hydrolase</keyword>
<dbReference type="GO" id="GO:0000166">
    <property type="term" value="F:nucleotide binding"/>
    <property type="evidence" value="ECO:0007669"/>
    <property type="project" value="UniProtKB-KW"/>
</dbReference>
<dbReference type="Gene3D" id="3.90.780.10">
    <property type="entry name" value="5'-Nucleotidase, C-terminal domain"/>
    <property type="match status" value="1"/>
</dbReference>
<dbReference type="Pfam" id="PF00149">
    <property type="entry name" value="Metallophos"/>
    <property type="match status" value="1"/>
</dbReference>
<dbReference type="InterPro" id="IPR029052">
    <property type="entry name" value="Metallo-depent_PP-like"/>
</dbReference>
<keyword evidence="6" id="KW-1185">Reference proteome</keyword>
<accession>A0A239ZTZ7</accession>
<dbReference type="Proteomes" id="UP000242084">
    <property type="component" value="Chromosome 1"/>
</dbReference>
<dbReference type="RefSeq" id="WP_095089010.1">
    <property type="nucleotide sequence ID" value="NZ_BMDM01000001.1"/>
</dbReference>
<dbReference type="PIRSF" id="PIRSF036361">
    <property type="entry name" value="YunD"/>
    <property type="match status" value="1"/>
</dbReference>
<dbReference type="InterPro" id="IPR006179">
    <property type="entry name" value="5_nucleotidase/apyrase"/>
</dbReference>
<dbReference type="PRINTS" id="PR01607">
    <property type="entry name" value="APYRASEFAMLY"/>
</dbReference>
<evidence type="ECO:0000256" key="1">
    <source>
        <dbReference type="ARBA" id="ARBA00022729"/>
    </source>
</evidence>
<keyword evidence="2" id="KW-0547">Nucleotide-binding</keyword>
<dbReference type="InterPro" id="IPR011240">
    <property type="entry name" value="Pesterase_YunD"/>
</dbReference>
<dbReference type="CDD" id="cd00845">
    <property type="entry name" value="MPP_UshA_N_like"/>
    <property type="match status" value="1"/>
</dbReference>
<protein>
    <submittedName>
        <fullName evidence="5">5-nucleotidase/2,3-cyclic phosphodiesterase</fullName>
    </submittedName>
</protein>
<reference evidence="5 6" key="1">
    <citation type="submission" date="2017-06" db="EMBL/GenBank/DDBJ databases">
        <authorList>
            <consortium name="Pathogen Informatics"/>
        </authorList>
    </citation>
    <scope>NUCLEOTIDE SEQUENCE [LARGE SCALE GENOMIC DNA]</scope>
    <source>
        <strain evidence="5 6">NCTC13839</strain>
    </source>
</reference>
<dbReference type="InterPro" id="IPR004843">
    <property type="entry name" value="Calcineurin-like_PHP"/>
</dbReference>
<dbReference type="PANTHER" id="PTHR11575">
    <property type="entry name" value="5'-NUCLEOTIDASE-RELATED"/>
    <property type="match status" value="1"/>
</dbReference>
<dbReference type="GO" id="GO:0030288">
    <property type="term" value="C:outer membrane-bounded periplasmic space"/>
    <property type="evidence" value="ECO:0007669"/>
    <property type="project" value="TreeGrafter"/>
</dbReference>
<dbReference type="GO" id="GO:0009166">
    <property type="term" value="P:nucleotide catabolic process"/>
    <property type="evidence" value="ECO:0007669"/>
    <property type="project" value="InterPro"/>
</dbReference>
<dbReference type="EMBL" id="LT906462">
    <property type="protein sequence ID" value="SNV74671.1"/>
    <property type="molecule type" value="Genomic_DNA"/>
</dbReference>
<dbReference type="Gene3D" id="3.60.21.10">
    <property type="match status" value="1"/>
</dbReference>
<feature type="domain" description="5'-Nucleotidase C-terminal" evidence="4">
    <location>
        <begin position="270"/>
        <end position="356"/>
    </location>
</feature>
<gene>
    <name evidence="5" type="primary">yfkN</name>
    <name evidence="5" type="ORF">SAMEA4384403_01937</name>
</gene>
<evidence type="ECO:0000256" key="2">
    <source>
        <dbReference type="RuleBase" id="RU362119"/>
    </source>
</evidence>
<feature type="domain" description="Calcineurin-like phosphoesterase" evidence="3">
    <location>
        <begin position="4"/>
        <end position="200"/>
    </location>
</feature>
<sequence>MKLTIFHTNDIHSHLNTYAKISKYIRDERQKLSHDSLYIDVGDFIDLFHPLTEATQGKENINILNESHVDVATIGNNEGITISHDDLNHLYDNAEFEVTCCNLFDLNGALPRHIKPHVIKEIKGVKVCMIGLTAAFQQFYEALDWKVTSPLLALKNEISQLEGEYDVLIVLSHVGIFFDEQLCKECPEIDVILGAHTHHYFENGETRNNVLMAAGGKYGQYVGKVELEIEHNKVINKKAVLVDSESLEEVNVDYEQIGKTLLNRIILNRSFSLPRRLYSASYTTDLLCESVLEHTDSDCAIINAGLIVKGKVDNQLTEYDIHQMLPHPINTVSVELSGSELKQIIYIAMSQSYMNETVIGFGFRGDVFGGYVFKNISYIESTGQYFVKGIEVQDHEMYKLGTIDMYTFGRYFPTLKEKEIKYYMPEFLRNIFEQKLLQNEKNE</sequence>
<organism evidence="5 6">
    <name type="scientific">Mammaliicoccus stepanovicii</name>
    <dbReference type="NCBI Taxonomy" id="643214"/>
    <lineage>
        <taxon>Bacteria</taxon>
        <taxon>Bacillati</taxon>
        <taxon>Bacillota</taxon>
        <taxon>Bacilli</taxon>
        <taxon>Bacillales</taxon>
        <taxon>Staphylococcaceae</taxon>
        <taxon>Mammaliicoccus</taxon>
    </lineage>
</organism>
<dbReference type="InterPro" id="IPR036907">
    <property type="entry name" value="5'-Nucleotdase_C_sf"/>
</dbReference>
<dbReference type="InterPro" id="IPR008334">
    <property type="entry name" value="5'-Nucleotdase_C"/>
</dbReference>
<dbReference type="SUPFAM" id="SSF56300">
    <property type="entry name" value="Metallo-dependent phosphatases"/>
    <property type="match status" value="1"/>
</dbReference>
<proteinExistence type="inferred from homology"/>
<dbReference type="AlphaFoldDB" id="A0A239ZTZ7"/>